<keyword evidence="4" id="KW-0963">Cytoplasm</keyword>
<evidence type="ECO:0000313" key="12">
    <source>
        <dbReference type="EMBL" id="TQD38925.1"/>
    </source>
</evidence>
<accession>A0A507ZVX6</accession>
<evidence type="ECO:0000259" key="11">
    <source>
        <dbReference type="PROSITE" id="PS51462"/>
    </source>
</evidence>
<feature type="domain" description="Nudix hydrolase" evidence="11">
    <location>
        <begin position="28"/>
        <end position="160"/>
    </location>
</feature>
<evidence type="ECO:0000256" key="6">
    <source>
        <dbReference type="ARBA" id="ARBA00022842"/>
    </source>
</evidence>
<dbReference type="GO" id="GO:0050992">
    <property type="term" value="P:dimethylallyl diphosphate biosynthetic process"/>
    <property type="evidence" value="ECO:0007669"/>
    <property type="project" value="UniProtKB-UniPathway"/>
</dbReference>
<protein>
    <recommendedName>
        <fullName evidence="3 10">Isopentenyl-diphosphate delta-isomerase</fullName>
        <ecNumber evidence="3 10">5.3.3.2</ecNumber>
    </recommendedName>
</protein>
<evidence type="ECO:0000256" key="7">
    <source>
        <dbReference type="ARBA" id="ARBA00023211"/>
    </source>
</evidence>
<dbReference type="RefSeq" id="WP_141421783.1">
    <property type="nucleotide sequence ID" value="NZ_VIAR01000006.1"/>
</dbReference>
<keyword evidence="9 12" id="KW-0413">Isomerase</keyword>
<dbReference type="UniPathway" id="UPA00059">
    <property type="reaction ID" value="UER00104"/>
</dbReference>
<dbReference type="PROSITE" id="PS51462">
    <property type="entry name" value="NUDIX"/>
    <property type="match status" value="1"/>
</dbReference>
<keyword evidence="7" id="KW-0464">Manganese</keyword>
<gene>
    <name evidence="12" type="ORF">FKR84_07225</name>
</gene>
<dbReference type="PANTHER" id="PTHR10885:SF0">
    <property type="entry name" value="ISOPENTENYL-DIPHOSPHATE DELTA-ISOMERASE"/>
    <property type="match status" value="1"/>
</dbReference>
<dbReference type="NCBIfam" id="TIGR02150">
    <property type="entry name" value="IPP_isom_1"/>
    <property type="match status" value="1"/>
</dbReference>
<evidence type="ECO:0000256" key="5">
    <source>
        <dbReference type="ARBA" id="ARBA00022723"/>
    </source>
</evidence>
<evidence type="ECO:0000256" key="8">
    <source>
        <dbReference type="ARBA" id="ARBA00023229"/>
    </source>
</evidence>
<evidence type="ECO:0000313" key="13">
    <source>
        <dbReference type="Proteomes" id="UP000317169"/>
    </source>
</evidence>
<dbReference type="InterPro" id="IPR056375">
    <property type="entry name" value="Idi_bact"/>
</dbReference>
<organism evidence="12 13">
    <name type="scientific">Haloflavibacter putidus</name>
    <dbReference type="NCBI Taxonomy" id="2576776"/>
    <lineage>
        <taxon>Bacteria</taxon>
        <taxon>Pseudomonadati</taxon>
        <taxon>Bacteroidota</taxon>
        <taxon>Flavobacteriia</taxon>
        <taxon>Flavobacteriales</taxon>
        <taxon>Flavobacteriaceae</taxon>
        <taxon>Haloflavibacter</taxon>
    </lineage>
</organism>
<evidence type="ECO:0000256" key="10">
    <source>
        <dbReference type="NCBIfam" id="TIGR02150"/>
    </source>
</evidence>
<dbReference type="HAMAP" id="MF_00202">
    <property type="entry name" value="Idi"/>
    <property type="match status" value="1"/>
</dbReference>
<dbReference type="GO" id="GO:0004452">
    <property type="term" value="F:isopentenyl-diphosphate delta-isomerase activity"/>
    <property type="evidence" value="ECO:0007669"/>
    <property type="project" value="UniProtKB-UniRule"/>
</dbReference>
<name>A0A507ZVX6_9FLAO</name>
<dbReference type="InterPro" id="IPR011876">
    <property type="entry name" value="IsopentenylPP_isomerase_typ1"/>
</dbReference>
<dbReference type="EMBL" id="VIAR01000006">
    <property type="protein sequence ID" value="TQD38925.1"/>
    <property type="molecule type" value="Genomic_DNA"/>
</dbReference>
<reference evidence="12 13" key="1">
    <citation type="submission" date="2019-06" db="EMBL/GenBank/DDBJ databases">
        <title>Flavibacter putida gen. nov., sp. nov., a novel marine bacterium of the family Flavobacteriaceae isolated from coastal seawater.</title>
        <authorList>
            <person name="Feng X."/>
        </authorList>
    </citation>
    <scope>NUCLEOTIDE SEQUENCE [LARGE SCALE GENOMIC DNA]</scope>
    <source>
        <strain evidence="12 13">PLHSN227</strain>
    </source>
</reference>
<dbReference type="PANTHER" id="PTHR10885">
    <property type="entry name" value="ISOPENTENYL-DIPHOSPHATE DELTA-ISOMERASE"/>
    <property type="match status" value="1"/>
</dbReference>
<dbReference type="AlphaFoldDB" id="A0A507ZVX6"/>
<dbReference type="PIRSF" id="PIRSF018427">
    <property type="entry name" value="Isopntndiph_ism"/>
    <property type="match status" value="1"/>
</dbReference>
<dbReference type="InterPro" id="IPR015797">
    <property type="entry name" value="NUDIX_hydrolase-like_dom_sf"/>
</dbReference>
<dbReference type="GO" id="GO:0005737">
    <property type="term" value="C:cytoplasm"/>
    <property type="evidence" value="ECO:0007669"/>
    <property type="project" value="TreeGrafter"/>
</dbReference>
<evidence type="ECO:0000256" key="9">
    <source>
        <dbReference type="ARBA" id="ARBA00023235"/>
    </source>
</evidence>
<dbReference type="NCBIfam" id="NF002995">
    <property type="entry name" value="PRK03759.1"/>
    <property type="match status" value="1"/>
</dbReference>
<sequence length="170" mass="20041">MEEKVILVNEKDEQIGLMEKIEAHEKALLHRAFSVFVYNDKNQMLLQKRALGKYHSPGLWTNTCCSHQRENETNIQAGKRRLMEEMGFTTDLKDTISFIYKAPFENGLSEHEFDHILVGYYNQDPKPNPDEVADWKWLTAEEVKNDIEKNPDQYTAWFKIIFDKHYSQIA</sequence>
<dbReference type="GO" id="GO:0009240">
    <property type="term" value="P:isopentenyl diphosphate biosynthetic process"/>
    <property type="evidence" value="ECO:0007669"/>
    <property type="project" value="TreeGrafter"/>
</dbReference>
<keyword evidence="8" id="KW-0414">Isoprene biosynthesis</keyword>
<dbReference type="InterPro" id="IPR000086">
    <property type="entry name" value="NUDIX_hydrolase_dom"/>
</dbReference>
<comment type="similarity">
    <text evidence="2">Belongs to the IPP isomerase type 1 family.</text>
</comment>
<dbReference type="Gene3D" id="3.90.79.10">
    <property type="entry name" value="Nucleoside Triphosphate Pyrophosphohydrolase"/>
    <property type="match status" value="1"/>
</dbReference>
<evidence type="ECO:0000256" key="3">
    <source>
        <dbReference type="ARBA" id="ARBA00012057"/>
    </source>
</evidence>
<keyword evidence="5" id="KW-0479">Metal-binding</keyword>
<dbReference type="Proteomes" id="UP000317169">
    <property type="component" value="Unassembled WGS sequence"/>
</dbReference>
<proteinExistence type="inferred from homology"/>
<comment type="caution">
    <text evidence="12">The sequence shown here is derived from an EMBL/GenBank/DDBJ whole genome shotgun (WGS) entry which is preliminary data.</text>
</comment>
<dbReference type="SUPFAM" id="SSF55811">
    <property type="entry name" value="Nudix"/>
    <property type="match status" value="1"/>
</dbReference>
<dbReference type="EC" id="5.3.3.2" evidence="3 10"/>
<keyword evidence="6" id="KW-0460">Magnesium</keyword>
<dbReference type="GO" id="GO:0046872">
    <property type="term" value="F:metal ion binding"/>
    <property type="evidence" value="ECO:0007669"/>
    <property type="project" value="UniProtKB-KW"/>
</dbReference>
<comment type="pathway">
    <text evidence="1">Isoprenoid biosynthesis; dimethylallyl diphosphate biosynthesis; dimethylallyl diphosphate from isopentenyl diphosphate: step 1/1.</text>
</comment>
<evidence type="ECO:0000256" key="2">
    <source>
        <dbReference type="ARBA" id="ARBA00007579"/>
    </source>
</evidence>
<evidence type="ECO:0000256" key="4">
    <source>
        <dbReference type="ARBA" id="ARBA00022490"/>
    </source>
</evidence>
<keyword evidence="13" id="KW-1185">Reference proteome</keyword>
<dbReference type="Pfam" id="PF00293">
    <property type="entry name" value="NUDIX"/>
    <property type="match status" value="1"/>
</dbReference>
<evidence type="ECO:0000256" key="1">
    <source>
        <dbReference type="ARBA" id="ARBA00004826"/>
    </source>
</evidence>
<dbReference type="CDD" id="cd02885">
    <property type="entry name" value="NUDIX_IPP_Isomerase"/>
    <property type="match status" value="1"/>
</dbReference>
<dbReference type="OrthoDB" id="9809458at2"/>